<dbReference type="SMART" id="SM00710">
    <property type="entry name" value="PbH1"/>
    <property type="match status" value="7"/>
</dbReference>
<dbReference type="SUPFAM" id="SSF51126">
    <property type="entry name" value="Pectin lyase-like"/>
    <property type="match status" value="2"/>
</dbReference>
<keyword evidence="4" id="KW-1185">Reference proteome</keyword>
<dbReference type="PROSITE" id="PS51318">
    <property type="entry name" value="TAT"/>
    <property type="match status" value="1"/>
</dbReference>
<evidence type="ECO:0000256" key="1">
    <source>
        <dbReference type="SAM" id="MobiDB-lite"/>
    </source>
</evidence>
<name>A0ABT2QLA0_9EURY</name>
<dbReference type="InterPro" id="IPR012334">
    <property type="entry name" value="Pectin_lyas_fold"/>
</dbReference>
<dbReference type="InterPro" id="IPR006311">
    <property type="entry name" value="TAT_signal"/>
</dbReference>
<dbReference type="RefSeq" id="WP_338009348.1">
    <property type="nucleotide sequence ID" value="NZ_JAOPKB010000023.1"/>
</dbReference>
<evidence type="ECO:0000259" key="2">
    <source>
        <dbReference type="Pfam" id="PF12708"/>
    </source>
</evidence>
<evidence type="ECO:0000313" key="3">
    <source>
        <dbReference type="EMBL" id="MCU4975711.1"/>
    </source>
</evidence>
<feature type="region of interest" description="Disordered" evidence="1">
    <location>
        <begin position="27"/>
        <end position="48"/>
    </location>
</feature>
<dbReference type="Pfam" id="PF12708">
    <property type="entry name" value="Pect-lyase_RHGA_epim"/>
    <property type="match status" value="1"/>
</dbReference>
<evidence type="ECO:0000313" key="4">
    <source>
        <dbReference type="Proteomes" id="UP001320972"/>
    </source>
</evidence>
<reference evidence="3 4" key="1">
    <citation type="submission" date="2022-09" db="EMBL/GenBank/DDBJ databases">
        <title>Enrichment on poylsaccharides allowed isolation of novel metabolic and taxonomic groups of Haloarchaea.</title>
        <authorList>
            <person name="Sorokin D.Y."/>
            <person name="Elcheninov A.G."/>
            <person name="Khizhniak T.V."/>
            <person name="Kolganova T.V."/>
            <person name="Kublanov I.V."/>
        </authorList>
    </citation>
    <scope>NUCLEOTIDE SEQUENCE [LARGE SCALE GENOMIC DNA]</scope>
    <source>
        <strain evidence="3 4">AArc-m2/3/4</strain>
    </source>
</reference>
<protein>
    <submittedName>
        <fullName evidence="3">Glycoside hydrolase family 55 protein</fullName>
    </submittedName>
</protein>
<dbReference type="GO" id="GO:0016787">
    <property type="term" value="F:hydrolase activity"/>
    <property type="evidence" value="ECO:0007669"/>
    <property type="project" value="UniProtKB-KW"/>
</dbReference>
<dbReference type="PROSITE" id="PS51257">
    <property type="entry name" value="PROKAR_LIPOPROTEIN"/>
    <property type="match status" value="1"/>
</dbReference>
<dbReference type="InterPro" id="IPR006626">
    <property type="entry name" value="PbH1"/>
</dbReference>
<organism evidence="3 4">
    <name type="scientific">Natronoglomus mannanivorans</name>
    <dbReference type="NCBI Taxonomy" id="2979990"/>
    <lineage>
        <taxon>Archaea</taxon>
        <taxon>Methanobacteriati</taxon>
        <taxon>Methanobacteriota</taxon>
        <taxon>Stenosarchaea group</taxon>
        <taxon>Halobacteria</taxon>
        <taxon>Halobacteriales</taxon>
        <taxon>Natrialbaceae</taxon>
        <taxon>Natronoglomus</taxon>
    </lineage>
</organism>
<dbReference type="InterPro" id="IPR011050">
    <property type="entry name" value="Pectin_lyase_fold/virulence"/>
</dbReference>
<keyword evidence="3" id="KW-0378">Hydrolase</keyword>
<comment type="caution">
    <text evidence="3">The sequence shown here is derived from an EMBL/GenBank/DDBJ whole genome shotgun (WGS) entry which is preliminary data.</text>
</comment>
<proteinExistence type="predicted"/>
<gene>
    <name evidence="3" type="ORF">OB955_23795</name>
</gene>
<accession>A0ABT2QLA0</accession>
<dbReference type="InterPro" id="IPR024535">
    <property type="entry name" value="RHGA/B-epi-like_pectate_lyase"/>
</dbReference>
<dbReference type="Gene3D" id="2.160.20.10">
    <property type="entry name" value="Single-stranded right-handed beta-helix, Pectin lyase-like"/>
    <property type="match status" value="1"/>
</dbReference>
<dbReference type="Proteomes" id="UP001320972">
    <property type="component" value="Unassembled WGS sequence"/>
</dbReference>
<feature type="domain" description="Rhamnogalacturonase A/B/Epimerase-like pectate lyase" evidence="2">
    <location>
        <begin position="108"/>
        <end position="193"/>
    </location>
</feature>
<sequence>MNESELRRRAFLVGAAGASVSLAGCTDRSNGERTIPDGAIAERPPEGDYDDQLYHATDQGITWRWDASSEDWVYFSGRGSAEQPVPGTSHFETATIGHARSRETPVWNVEAHGIEGDGNTEVGQAVHNLLEDVDRAGGGIVYFPPGRYLLERTPLVGDDTIVLGAGRSTVFEGPRPSGEEGRALLSNRGYDETGYDGASNWGVCDVRIDAPEANGIMPAHAENVRLENIYGDDIYFHHVDIVSSKNVVVDGYWATRGGEGDADAPLQFDNQNDGTSANAIWDGDSVALVADDDTPTGNCTLKNFEIDPANEPAYGVHLHRDGNESITIEDGYITGCQYAAIRADSGALLEDLTIDRVSCLDNARGISLGHTKSGRRELTISNVTIRTDDSALADGSGLYASGVDGAAISNVSIEGEFTNSVVVDDTDDLKMSTITATGARDQAFRFRDNVDVTLTTARAAKCGSAGIYSGPKSSVAYGGITFDDVGSEVTVDGEGETRAWTTSSPSS</sequence>
<dbReference type="EMBL" id="JAOPKB010000023">
    <property type="protein sequence ID" value="MCU4975711.1"/>
    <property type="molecule type" value="Genomic_DNA"/>
</dbReference>